<accession>A0A327VPP6</accession>
<protein>
    <submittedName>
        <fullName evidence="1">Immunity protein 26 of polymorphic toxin system</fullName>
    </submittedName>
</protein>
<dbReference type="Pfam" id="PF15428">
    <property type="entry name" value="Imm26"/>
    <property type="match status" value="1"/>
</dbReference>
<dbReference type="AlphaFoldDB" id="A0A327VPP6"/>
<name>A0A327VPP6_9BACT</name>
<dbReference type="EMBL" id="QLMA01000007">
    <property type="protein sequence ID" value="RAJ77305.1"/>
    <property type="molecule type" value="Genomic_DNA"/>
</dbReference>
<keyword evidence="2" id="KW-1185">Reference proteome</keyword>
<sequence>MGVQRITIGSIIKIDLPCGKIGYGRILGKANYGFYDYYTDHEETDLSCILDSRILFIVAVYNDAITNGRWKKIGKKDLEEALKLLPMKFIQDKLNPAKFEIYDPNTGDTRPTDVSECIDLERAAVWEPYNVEQRLCDHFNGVPNDIFEEMRIKL</sequence>
<dbReference type="InterPro" id="IPR029278">
    <property type="entry name" value="Imm26"/>
</dbReference>
<organism evidence="1 2">
    <name type="scientific">Chitinophaga dinghuensis</name>
    <dbReference type="NCBI Taxonomy" id="1539050"/>
    <lineage>
        <taxon>Bacteria</taxon>
        <taxon>Pseudomonadati</taxon>
        <taxon>Bacteroidota</taxon>
        <taxon>Chitinophagia</taxon>
        <taxon>Chitinophagales</taxon>
        <taxon>Chitinophagaceae</taxon>
        <taxon>Chitinophaga</taxon>
    </lineage>
</organism>
<comment type="caution">
    <text evidence="1">The sequence shown here is derived from an EMBL/GenBank/DDBJ whole genome shotgun (WGS) entry which is preliminary data.</text>
</comment>
<reference evidence="1 2" key="1">
    <citation type="submission" date="2018-06" db="EMBL/GenBank/DDBJ databases">
        <title>Genomic Encyclopedia of Archaeal and Bacterial Type Strains, Phase II (KMG-II): from individual species to whole genera.</title>
        <authorList>
            <person name="Goeker M."/>
        </authorList>
    </citation>
    <scope>NUCLEOTIDE SEQUENCE [LARGE SCALE GENOMIC DNA]</scope>
    <source>
        <strain evidence="1 2">DSM 29821</strain>
    </source>
</reference>
<gene>
    <name evidence="1" type="ORF">CLV59_10772</name>
</gene>
<proteinExistence type="predicted"/>
<evidence type="ECO:0000313" key="1">
    <source>
        <dbReference type="EMBL" id="RAJ77305.1"/>
    </source>
</evidence>
<evidence type="ECO:0000313" key="2">
    <source>
        <dbReference type="Proteomes" id="UP000249819"/>
    </source>
</evidence>
<dbReference type="RefSeq" id="WP_170137837.1">
    <property type="nucleotide sequence ID" value="NZ_QLMA01000007.1"/>
</dbReference>
<dbReference type="Proteomes" id="UP000249819">
    <property type="component" value="Unassembled WGS sequence"/>
</dbReference>